<evidence type="ECO:0000313" key="4">
    <source>
        <dbReference type="Proteomes" id="UP000593765"/>
    </source>
</evidence>
<evidence type="ECO:0000313" key="3">
    <source>
        <dbReference type="EMBL" id="QOV90943.1"/>
    </source>
</evidence>
<gene>
    <name evidence="3" type="ORF">IPV69_06165</name>
</gene>
<name>A0A7M2WZW4_9BACT</name>
<dbReference type="Pfam" id="PF07508">
    <property type="entry name" value="Recombinase"/>
    <property type="match status" value="1"/>
</dbReference>
<dbReference type="AlphaFoldDB" id="A0A7M2WZW4"/>
<dbReference type="InterPro" id="IPR038109">
    <property type="entry name" value="DNA_bind_recomb_sf"/>
</dbReference>
<feature type="region of interest" description="Disordered" evidence="1">
    <location>
        <begin position="247"/>
        <end position="279"/>
    </location>
</feature>
<dbReference type="GO" id="GO:0003677">
    <property type="term" value="F:DNA binding"/>
    <property type="evidence" value="ECO:0007669"/>
    <property type="project" value="InterPro"/>
</dbReference>
<dbReference type="RefSeq" id="WP_206294049.1">
    <property type="nucleotide sequence ID" value="NZ_CP063458.1"/>
</dbReference>
<keyword evidence="4" id="KW-1185">Reference proteome</keyword>
<dbReference type="Gene3D" id="3.40.50.1390">
    <property type="entry name" value="Resolvase, N-terminal catalytic domain"/>
    <property type="match status" value="1"/>
</dbReference>
<feature type="compositionally biased region" description="Basic and acidic residues" evidence="1">
    <location>
        <begin position="257"/>
        <end position="267"/>
    </location>
</feature>
<proteinExistence type="predicted"/>
<evidence type="ECO:0000256" key="1">
    <source>
        <dbReference type="SAM" id="MobiDB-lite"/>
    </source>
</evidence>
<sequence length="323" mass="36521">MKRVSESELKPRNGHTLKVGIGCRISGCANQKEQSLKDQEDHGKEVIAELYEGPVEYDVIASKGKGEALDRPELTEVEKILRRRELDIFVWEDLGRLVRGAEAVRLLGVGVDHGTRTIAPNDCIDTAEETWESDALNACAAHVGNNAHTSKRIKNKLMNRFVKNGGVLPCEVYGYLKPPGAKTYHDLQKIPEATPIYQEMFRRLRATGNQEKVADWLNEQKVPVGKYSRGRKKWYGKSVARARRNPLLKGMPGRGFRHTEKDFESGRRKSVHNPKGPTFSRHEFPHLVHVDPVEFDSVNALLDAKNKVHLPTPGNAWRILRKK</sequence>
<dbReference type="KEGG" id="hbs:IPV69_06165"/>
<dbReference type="Proteomes" id="UP000593765">
    <property type="component" value="Chromosome"/>
</dbReference>
<reference evidence="3 4" key="1">
    <citation type="submission" date="2020-10" db="EMBL/GenBank/DDBJ databases">
        <title>Wide distribution of Phycisphaera-like planctomycetes from WD2101 soil group in peatlands and genome analysis of the first cultivated representative.</title>
        <authorList>
            <person name="Dedysh S.N."/>
            <person name="Beletsky A.V."/>
            <person name="Ivanova A."/>
            <person name="Kulichevskaya I.S."/>
            <person name="Suzina N.E."/>
            <person name="Philippov D.A."/>
            <person name="Rakitin A.L."/>
            <person name="Mardanov A.V."/>
            <person name="Ravin N.V."/>
        </authorList>
    </citation>
    <scope>NUCLEOTIDE SEQUENCE [LARGE SCALE GENOMIC DNA]</scope>
    <source>
        <strain evidence="3 4">M1803</strain>
    </source>
</reference>
<protein>
    <submittedName>
        <fullName evidence="3">Recombinase family protein</fullName>
    </submittedName>
</protein>
<feature type="domain" description="Recombinase" evidence="2">
    <location>
        <begin position="172"/>
        <end position="308"/>
    </location>
</feature>
<dbReference type="InterPro" id="IPR011109">
    <property type="entry name" value="DNA_bind_recombinase_dom"/>
</dbReference>
<dbReference type="GO" id="GO:0000150">
    <property type="term" value="F:DNA strand exchange activity"/>
    <property type="evidence" value="ECO:0007669"/>
    <property type="project" value="InterPro"/>
</dbReference>
<dbReference type="EMBL" id="CP063458">
    <property type="protein sequence ID" value="QOV90943.1"/>
    <property type="molecule type" value="Genomic_DNA"/>
</dbReference>
<accession>A0A7M2WZW4</accession>
<organism evidence="3 4">
    <name type="scientific">Humisphaera borealis</name>
    <dbReference type="NCBI Taxonomy" id="2807512"/>
    <lineage>
        <taxon>Bacteria</taxon>
        <taxon>Pseudomonadati</taxon>
        <taxon>Planctomycetota</taxon>
        <taxon>Phycisphaerae</taxon>
        <taxon>Tepidisphaerales</taxon>
        <taxon>Tepidisphaeraceae</taxon>
        <taxon>Humisphaera</taxon>
    </lineage>
</organism>
<dbReference type="PROSITE" id="PS51737">
    <property type="entry name" value="RECOMBINASE_DNA_BIND"/>
    <property type="match status" value="1"/>
</dbReference>
<evidence type="ECO:0000259" key="2">
    <source>
        <dbReference type="PROSITE" id="PS51737"/>
    </source>
</evidence>
<dbReference type="InterPro" id="IPR036162">
    <property type="entry name" value="Resolvase-like_N_sf"/>
</dbReference>
<dbReference type="Gene3D" id="3.90.1750.20">
    <property type="entry name" value="Putative Large Serine Recombinase, Chain B, Domain 2"/>
    <property type="match status" value="1"/>
</dbReference>